<evidence type="ECO:0000313" key="1">
    <source>
        <dbReference type="EMBL" id="KAJ7517655.1"/>
    </source>
</evidence>
<sequence length="1043" mass="115145">MCILCVASRWSRRIVTMLPWLIIPLIILWALSQWLPPGFRFEVTSPRLACVGVLLMSLGWYELVMPRLSQWRAHRNTLLRERRRIEAMEAAKWRKEAIRRCRNCLYAYREQSPCGGKFMCTYCGHVSKRPVLDLPNGVQGMQGASGIAGGGSQSLPHSTGGASVGGGIWNAKNVRGWGIRGWSDRSESCGDRGGAIKCCDAGGEGWGNANCSWFWSFWPSWAALGFNWGVESPGWGDNVGFWFKNEFCSPGEHGRVYYLLKYVCLVFLMFKWVLTKRWTDEGAVHDDRLGEGRMRSQRREEDLPASHGSRGEKARRKAEERRLARLERKRLEEEERKQREEVARLVEERRRLRDEKLEAERESEREAAAEREREIRREKEAERRRQEKAKEREKEKAKEIELEDARKRKENGKATVKKCDIDPLESERNGEQKTGYSSFSNLKKGFKGSGTVGIESGLKRSEFAKKAGNSQKVLPLKYISPAKTGMTASKIGGSRSSDTTFWGKGFTFGGRSAKGVISTGTASTGRSTVLPEGSSEKLASSSSSLNRMPFTKVWGKPVGQIDFTDNKSHSDVNGMERTSANLNSKEEVSHLPALQMNSCKSPPRLLCTVSSVHSECAGKVYCNDLTRCQTDIHSAVCERVTSPPPCLLPEPMIQARGSIQAEGSGLACVTGSATDPVHVPLSTSVLPPISAPQSLNNLEANINCSSLTALDIGASFLTTNFLLSSLSSPLSSVNQISPLLSPTSDTHLHCGTLGSSLSSNNCIGQKVISKDQLTSSLEPLSTSPLSVDPNDSSREGKWEMWDAPQLTQIHLSSLVDPLQWALPSSNEVSELETLLPLSKIPLDSENELPSCLFSPQQNDRSTGDSTGFAVGSIPLSASTNNSLWSDQSAFQSALRIWDDSDSQRQVPPEFVDCITREIMLDPVITADGHSYERSAIEFWLKTHVTSPITGEVLPPPPGGDGTGVDKTLRPNHILRGQIIEYKERVARGLSTKRMGLETGWSMFGCRGSLPLSAMTSSVQIPHLGDYYSTPGLQSLWAYDVSKG</sequence>
<proteinExistence type="predicted"/>
<reference evidence="2" key="1">
    <citation type="journal article" date="2024" name="Proc. Natl. Acad. Sci. U.S.A.">
        <title>Extraordinary preservation of gene collinearity over three hundred million years revealed in homosporous lycophytes.</title>
        <authorList>
            <person name="Li C."/>
            <person name="Wickell D."/>
            <person name="Kuo L.Y."/>
            <person name="Chen X."/>
            <person name="Nie B."/>
            <person name="Liao X."/>
            <person name="Peng D."/>
            <person name="Ji J."/>
            <person name="Jenkins J."/>
            <person name="Williams M."/>
            <person name="Shu S."/>
            <person name="Plott C."/>
            <person name="Barry K."/>
            <person name="Rajasekar S."/>
            <person name="Grimwood J."/>
            <person name="Han X."/>
            <person name="Sun S."/>
            <person name="Hou Z."/>
            <person name="He W."/>
            <person name="Dai G."/>
            <person name="Sun C."/>
            <person name="Schmutz J."/>
            <person name="Leebens-Mack J.H."/>
            <person name="Li F.W."/>
            <person name="Wang L."/>
        </authorList>
    </citation>
    <scope>NUCLEOTIDE SEQUENCE [LARGE SCALE GENOMIC DNA]</scope>
    <source>
        <strain evidence="2">cv. PW_Plant_1</strain>
    </source>
</reference>
<comment type="caution">
    <text evidence="1">The sequence shown here is derived from an EMBL/GenBank/DDBJ whole genome shotgun (WGS) entry which is preliminary data.</text>
</comment>
<keyword evidence="2" id="KW-1185">Reference proteome</keyword>
<evidence type="ECO:0000313" key="2">
    <source>
        <dbReference type="Proteomes" id="UP001162992"/>
    </source>
</evidence>
<accession>A0ACC2AJN3</accession>
<name>A0ACC2AJN3_DIPCM</name>
<organism evidence="1 2">
    <name type="scientific">Diphasiastrum complanatum</name>
    <name type="common">Issler's clubmoss</name>
    <name type="synonym">Lycopodium complanatum</name>
    <dbReference type="NCBI Taxonomy" id="34168"/>
    <lineage>
        <taxon>Eukaryota</taxon>
        <taxon>Viridiplantae</taxon>
        <taxon>Streptophyta</taxon>
        <taxon>Embryophyta</taxon>
        <taxon>Tracheophyta</taxon>
        <taxon>Lycopodiopsida</taxon>
        <taxon>Lycopodiales</taxon>
        <taxon>Lycopodiaceae</taxon>
        <taxon>Lycopodioideae</taxon>
        <taxon>Diphasiastrum</taxon>
    </lineage>
</organism>
<dbReference type="Proteomes" id="UP001162992">
    <property type="component" value="Chromosome 21"/>
</dbReference>
<gene>
    <name evidence="1" type="ORF">O6H91_21G033500</name>
</gene>
<protein>
    <submittedName>
        <fullName evidence="1">Uncharacterized protein</fullName>
    </submittedName>
</protein>
<dbReference type="EMBL" id="CM055112">
    <property type="protein sequence ID" value="KAJ7517655.1"/>
    <property type="molecule type" value="Genomic_DNA"/>
</dbReference>